<keyword evidence="3" id="KW-0812">Transmembrane</keyword>
<reference evidence="4 5" key="1">
    <citation type="journal article" date="2018" name="PLoS Pathog.">
        <title>Evolution of structural diversity of trichothecenes, a family of toxins produced by plant pathogenic and entomopathogenic fungi.</title>
        <authorList>
            <person name="Proctor R.H."/>
            <person name="McCormick S.P."/>
            <person name="Kim H.S."/>
            <person name="Cardoza R.E."/>
            <person name="Stanley A.M."/>
            <person name="Lindo L."/>
            <person name="Kelly A."/>
            <person name="Brown D.W."/>
            <person name="Lee T."/>
            <person name="Vaughan M.M."/>
            <person name="Alexander N.J."/>
            <person name="Busman M."/>
            <person name="Gutierrez S."/>
        </authorList>
    </citation>
    <scope>NUCLEOTIDE SEQUENCE [LARGE SCALE GENOMIC DNA]</scope>
    <source>
        <strain evidence="4 5">NRRL 13405</strain>
    </source>
</reference>
<dbReference type="PRINTS" id="PR00081">
    <property type="entry name" value="GDHRDH"/>
</dbReference>
<gene>
    <name evidence="4" type="ORF">FIE12Z_795</name>
</gene>
<dbReference type="Pfam" id="PF00106">
    <property type="entry name" value="adh_short"/>
    <property type="match status" value="1"/>
</dbReference>
<organism evidence="4 5">
    <name type="scientific">Fusarium flagelliforme</name>
    <dbReference type="NCBI Taxonomy" id="2675880"/>
    <lineage>
        <taxon>Eukaryota</taxon>
        <taxon>Fungi</taxon>
        <taxon>Dikarya</taxon>
        <taxon>Ascomycota</taxon>
        <taxon>Pezizomycotina</taxon>
        <taxon>Sordariomycetes</taxon>
        <taxon>Hypocreomycetidae</taxon>
        <taxon>Hypocreales</taxon>
        <taxon>Nectriaceae</taxon>
        <taxon>Fusarium</taxon>
        <taxon>Fusarium incarnatum-equiseti species complex</taxon>
    </lineage>
</organism>
<dbReference type="GO" id="GO:0016491">
    <property type="term" value="F:oxidoreductase activity"/>
    <property type="evidence" value="ECO:0007669"/>
    <property type="project" value="TreeGrafter"/>
</dbReference>
<evidence type="ECO:0000256" key="1">
    <source>
        <dbReference type="ARBA" id="ARBA00006484"/>
    </source>
</evidence>
<dbReference type="GO" id="GO:0005737">
    <property type="term" value="C:cytoplasm"/>
    <property type="evidence" value="ECO:0007669"/>
    <property type="project" value="TreeGrafter"/>
</dbReference>
<keyword evidence="3" id="KW-1133">Transmembrane helix</keyword>
<dbReference type="InterPro" id="IPR051468">
    <property type="entry name" value="Fungal_SecMetab_SDRs"/>
</dbReference>
<protein>
    <submittedName>
        <fullName evidence="4">Uncharacterized protein</fullName>
    </submittedName>
</protein>
<feature type="region of interest" description="Disordered" evidence="2">
    <location>
        <begin position="260"/>
        <end position="312"/>
    </location>
</feature>
<feature type="transmembrane region" description="Helical" evidence="3">
    <location>
        <begin position="323"/>
        <end position="341"/>
    </location>
</feature>
<dbReference type="InterPro" id="IPR036291">
    <property type="entry name" value="NAD(P)-bd_dom_sf"/>
</dbReference>
<evidence type="ECO:0000313" key="4">
    <source>
        <dbReference type="EMBL" id="RFN54948.1"/>
    </source>
</evidence>
<comment type="similarity">
    <text evidence="1">Belongs to the short-chain dehydrogenases/reductases (SDR) family.</text>
</comment>
<dbReference type="EMBL" id="PXXK01000013">
    <property type="protein sequence ID" value="RFN54948.1"/>
    <property type="molecule type" value="Genomic_DNA"/>
</dbReference>
<feature type="compositionally biased region" description="Low complexity" evidence="2">
    <location>
        <begin position="292"/>
        <end position="305"/>
    </location>
</feature>
<accession>A0A395N492</accession>
<dbReference type="PANTHER" id="PTHR43544:SF26">
    <property type="entry name" value="SHORT CHAIN DEHYDROGENASE_REDUCTASE FAMILY OXIDOREDUCTASE (JCVI)"/>
    <property type="match status" value="1"/>
</dbReference>
<feature type="transmembrane region" description="Helical" evidence="3">
    <location>
        <begin position="420"/>
        <end position="440"/>
    </location>
</feature>
<dbReference type="SUPFAM" id="SSF51735">
    <property type="entry name" value="NAD(P)-binding Rossmann-fold domains"/>
    <property type="match status" value="1"/>
</dbReference>
<sequence>MSSSTNTVYVVTGGNRGIGLGFVKALLARPNTTVVATVRNDKSQSSLEPDLASAPKGDGSTVSIVQLDFSTALSPDTIRAAFDVDHIDVLINNAAVSFPNYPALEIPVSDLRSAFEINTIGPLTVCQGLWPLLQKSATPKVVNVSSSVGCITYHEVVSGAYGPSKAALNWLTKALHEQNEGLIAFALHPGFVRTDMGDTAATDWGFPLEMLESVESSVEGMLEVIDGATREATSGKFVRSKNRELPCPGKAGISWNDKVKKTPSRTATPDTLSVKQNNRTPETTINHQILKSTTSQTTSSSQTHPPNNPPPTFTMVLHDTKSYLFLLGFLIIICLPLAALCGKRDKVIADKEIDAERAWEDRPLEEWYKPRYSPYTKGARPFRHIEAYARTGETNLLSERRGDRMSLFTQHVKMHWKQQAIYAAIIVGGLIFIGIIVASGHRKTPTPDLDIEIEEHFRNQGERLPKIPKSQRKRREGEGWWINADEYPGRCEFTKEDAECRSIWCTKHNKKENV</sequence>
<comment type="caution">
    <text evidence="4">The sequence shown here is derived from an EMBL/GenBank/DDBJ whole genome shotgun (WGS) entry which is preliminary data.</text>
</comment>
<dbReference type="Proteomes" id="UP000265631">
    <property type="component" value="Unassembled WGS sequence"/>
</dbReference>
<evidence type="ECO:0000313" key="5">
    <source>
        <dbReference type="Proteomes" id="UP000265631"/>
    </source>
</evidence>
<dbReference type="Gene3D" id="3.40.50.720">
    <property type="entry name" value="NAD(P)-binding Rossmann-like Domain"/>
    <property type="match status" value="1"/>
</dbReference>
<proteinExistence type="inferred from homology"/>
<dbReference type="PANTHER" id="PTHR43544">
    <property type="entry name" value="SHORT-CHAIN DEHYDROGENASE/REDUCTASE"/>
    <property type="match status" value="1"/>
</dbReference>
<keyword evidence="3" id="KW-0472">Membrane</keyword>
<dbReference type="AlphaFoldDB" id="A0A395N492"/>
<evidence type="ECO:0000256" key="2">
    <source>
        <dbReference type="SAM" id="MobiDB-lite"/>
    </source>
</evidence>
<feature type="compositionally biased region" description="Polar residues" evidence="2">
    <location>
        <begin position="264"/>
        <end position="291"/>
    </location>
</feature>
<name>A0A395N492_9HYPO</name>
<dbReference type="InterPro" id="IPR002347">
    <property type="entry name" value="SDR_fam"/>
</dbReference>
<dbReference type="CDD" id="cd05325">
    <property type="entry name" value="carb_red_sniffer_like_SDR_c"/>
    <property type="match status" value="1"/>
</dbReference>
<keyword evidence="5" id="KW-1185">Reference proteome</keyword>
<evidence type="ECO:0000256" key="3">
    <source>
        <dbReference type="SAM" id="Phobius"/>
    </source>
</evidence>